<keyword evidence="10 13" id="KW-0408">Iron</keyword>
<evidence type="ECO:0000256" key="11">
    <source>
        <dbReference type="ARBA" id="ARBA00023014"/>
    </source>
</evidence>
<feature type="domain" description="Radical SAM core" evidence="15">
    <location>
        <begin position="36"/>
        <end position="263"/>
    </location>
</feature>
<keyword evidence="6 13" id="KW-0949">S-adenosyl-L-methionine</keyword>
<dbReference type="CDD" id="cd01335">
    <property type="entry name" value="Radical_SAM"/>
    <property type="match status" value="1"/>
</dbReference>
<dbReference type="InterPro" id="IPR010722">
    <property type="entry name" value="BATS_dom"/>
</dbReference>
<dbReference type="UniPathway" id="UPA00078">
    <property type="reaction ID" value="UER00162"/>
</dbReference>
<dbReference type="Gene3D" id="3.20.20.70">
    <property type="entry name" value="Aldolase class I"/>
    <property type="match status" value="1"/>
</dbReference>
<feature type="binding site" evidence="13 14">
    <location>
        <position position="51"/>
    </location>
    <ligand>
        <name>[4Fe-4S] cluster</name>
        <dbReference type="ChEBI" id="CHEBI:49883"/>
        <note>4Fe-4S-S-AdoMet</note>
    </ligand>
</feature>
<organism evidence="16 17">
    <name type="scientific">Candidatus Pantoea edessiphila</name>
    <dbReference type="NCBI Taxonomy" id="2044610"/>
    <lineage>
        <taxon>Bacteria</taxon>
        <taxon>Pseudomonadati</taxon>
        <taxon>Pseudomonadota</taxon>
        <taxon>Gammaproteobacteria</taxon>
        <taxon>Enterobacterales</taxon>
        <taxon>Erwiniaceae</taxon>
        <taxon>Pantoea</taxon>
    </lineage>
</organism>
<evidence type="ECO:0000313" key="17">
    <source>
        <dbReference type="Proteomes" id="UP000296034"/>
    </source>
</evidence>
<comment type="cofactor">
    <cofactor evidence="13">
        <name>[2Fe-2S] cluster</name>
        <dbReference type="ChEBI" id="CHEBI:190135"/>
    </cofactor>
    <text evidence="13">Binds 1 [2Fe-2S] cluster. The cluster is coordinated with 3 cysteines and 1 arginine.</text>
</comment>
<evidence type="ECO:0000256" key="7">
    <source>
        <dbReference type="ARBA" id="ARBA00022714"/>
    </source>
</evidence>
<dbReference type="GO" id="GO:0004076">
    <property type="term" value="F:biotin synthase activity"/>
    <property type="evidence" value="ECO:0007669"/>
    <property type="project" value="UniProtKB-UniRule"/>
</dbReference>
<dbReference type="Proteomes" id="UP000296034">
    <property type="component" value="Unassembled WGS sequence"/>
</dbReference>
<comment type="similarity">
    <text evidence="2 13">Belongs to the radical SAM superfamily. Biotin synthase family.</text>
</comment>
<feature type="binding site" evidence="13 14">
    <location>
        <position position="126"/>
    </location>
    <ligand>
        <name>[2Fe-2S] cluster</name>
        <dbReference type="ChEBI" id="CHEBI:190135"/>
    </ligand>
</feature>
<evidence type="ECO:0000256" key="9">
    <source>
        <dbReference type="ARBA" id="ARBA00022756"/>
    </source>
</evidence>
<evidence type="ECO:0000256" key="4">
    <source>
        <dbReference type="ARBA" id="ARBA00022485"/>
    </source>
</evidence>
<comment type="function">
    <text evidence="13">Catalyzes the conversion of dethiobiotin (DTB) to biotin by the insertion of a sulfur atom into dethiobiotin via a radical-based mechanism.</text>
</comment>
<dbReference type="SMART" id="SM00729">
    <property type="entry name" value="Elp3"/>
    <property type="match status" value="1"/>
</dbReference>
<feature type="binding site" evidence="13 14">
    <location>
        <position position="55"/>
    </location>
    <ligand>
        <name>[4Fe-4S] cluster</name>
        <dbReference type="ChEBI" id="CHEBI:49883"/>
        <note>4Fe-4S-S-AdoMet</note>
    </ligand>
</feature>
<dbReference type="GO" id="GO:0051539">
    <property type="term" value="F:4 iron, 4 sulfur cluster binding"/>
    <property type="evidence" value="ECO:0007669"/>
    <property type="project" value="UniProtKB-KW"/>
</dbReference>
<dbReference type="GO" id="GO:0005506">
    <property type="term" value="F:iron ion binding"/>
    <property type="evidence" value="ECO:0007669"/>
    <property type="project" value="UniProtKB-UniRule"/>
</dbReference>
<dbReference type="GO" id="GO:0051537">
    <property type="term" value="F:2 iron, 2 sulfur cluster binding"/>
    <property type="evidence" value="ECO:0007669"/>
    <property type="project" value="UniProtKB-KW"/>
</dbReference>
<dbReference type="NCBIfam" id="TIGR00433">
    <property type="entry name" value="bioB"/>
    <property type="match status" value="1"/>
</dbReference>
<dbReference type="PANTHER" id="PTHR22976:SF2">
    <property type="entry name" value="BIOTIN SYNTHASE, MITOCHONDRIAL"/>
    <property type="match status" value="1"/>
</dbReference>
<evidence type="ECO:0000313" key="16">
    <source>
        <dbReference type="EMBL" id="PPI87556.1"/>
    </source>
</evidence>
<feature type="binding site" evidence="13 14">
    <location>
        <position position="186"/>
    </location>
    <ligand>
        <name>[2Fe-2S] cluster</name>
        <dbReference type="ChEBI" id="CHEBI:190135"/>
    </ligand>
</feature>
<dbReference type="SFLD" id="SFLDS00029">
    <property type="entry name" value="Radical_SAM"/>
    <property type="match status" value="1"/>
</dbReference>
<dbReference type="PROSITE" id="PS51918">
    <property type="entry name" value="RADICAL_SAM"/>
    <property type="match status" value="1"/>
</dbReference>
<feature type="binding site" evidence="13 14">
    <location>
        <position position="258"/>
    </location>
    <ligand>
        <name>[2Fe-2S] cluster</name>
        <dbReference type="ChEBI" id="CHEBI:190135"/>
    </ligand>
</feature>
<dbReference type="InterPro" id="IPR013785">
    <property type="entry name" value="Aldolase_TIM"/>
</dbReference>
<keyword evidence="4 13" id="KW-0004">4Fe-4S</keyword>
<keyword evidence="11 13" id="KW-0411">Iron-sulfur</keyword>
<dbReference type="Pfam" id="PF04055">
    <property type="entry name" value="Radical_SAM"/>
    <property type="match status" value="1"/>
</dbReference>
<comment type="cofactor">
    <cofactor evidence="14">
        <name>[2Fe-2S] cluster</name>
        <dbReference type="ChEBI" id="CHEBI:190135"/>
    </cofactor>
    <text evidence="14">Binds 1 [2Fe-2S] cluster. The cluster is coordinated with 3 cysteines and 1 arginine.</text>
</comment>
<dbReference type="PANTHER" id="PTHR22976">
    <property type="entry name" value="BIOTIN SYNTHASE"/>
    <property type="match status" value="1"/>
</dbReference>
<keyword evidence="8 13" id="KW-0479">Metal-binding</keyword>
<dbReference type="EMBL" id="PDKS01000001">
    <property type="protein sequence ID" value="PPI87556.1"/>
    <property type="molecule type" value="Genomic_DNA"/>
</dbReference>
<keyword evidence="5 13" id="KW-0808">Transferase</keyword>
<comment type="pathway">
    <text evidence="1 13">Cofactor biosynthesis; biotin biosynthesis; biotin from 7,8-diaminononanoate: step 2/2.</text>
</comment>
<reference evidence="16 17" key="1">
    <citation type="journal article" date="2018" name="Genome Biol. Evol.">
        <title>Cladogenesis and Genomic Streamlining in Extracellular Endosymbionts of Tropical Stink Bugs.</title>
        <authorList>
            <person name="Otero-Bravo A."/>
            <person name="Goffredi S."/>
            <person name="Sabree Z.L."/>
        </authorList>
    </citation>
    <scope>NUCLEOTIDE SEQUENCE [LARGE SCALE GENOMIC DNA]</scope>
    <source>
        <strain evidence="16 17">SoET</strain>
    </source>
</reference>
<evidence type="ECO:0000256" key="13">
    <source>
        <dbReference type="HAMAP-Rule" id="MF_01694"/>
    </source>
</evidence>
<dbReference type="Pfam" id="PF06968">
    <property type="entry name" value="BATS"/>
    <property type="match status" value="1"/>
</dbReference>
<dbReference type="SUPFAM" id="SSF102114">
    <property type="entry name" value="Radical SAM enzymes"/>
    <property type="match status" value="1"/>
</dbReference>
<dbReference type="RefSeq" id="WP_136131552.1">
    <property type="nucleotide sequence ID" value="NZ_PDKS01000001.1"/>
</dbReference>
<keyword evidence="9 13" id="KW-0093">Biotin biosynthesis</keyword>
<dbReference type="InterPro" id="IPR007197">
    <property type="entry name" value="rSAM"/>
</dbReference>
<dbReference type="AlphaFoldDB" id="A0A2P5SZ00"/>
<evidence type="ECO:0000256" key="3">
    <source>
        <dbReference type="ARBA" id="ARBA00012236"/>
    </source>
</evidence>
<feature type="binding site" evidence="13 14">
    <location>
        <position position="58"/>
    </location>
    <ligand>
        <name>[4Fe-4S] cluster</name>
        <dbReference type="ChEBI" id="CHEBI:49883"/>
        <note>4Fe-4S-S-AdoMet</note>
    </ligand>
</feature>
<dbReference type="SFLD" id="SFLDG01060">
    <property type="entry name" value="BATS_domain_containing"/>
    <property type="match status" value="1"/>
</dbReference>
<dbReference type="InterPro" id="IPR058240">
    <property type="entry name" value="rSAM_sf"/>
</dbReference>
<evidence type="ECO:0000256" key="10">
    <source>
        <dbReference type="ARBA" id="ARBA00023004"/>
    </source>
</evidence>
<comment type="subunit">
    <text evidence="13">Homodimer.</text>
</comment>
<dbReference type="InterPro" id="IPR024177">
    <property type="entry name" value="Biotin_synthase"/>
</dbReference>
<dbReference type="InterPro" id="IPR006638">
    <property type="entry name" value="Elp3/MiaA/NifB-like_rSAM"/>
</dbReference>
<name>A0A2P5SZ00_9GAMM</name>
<dbReference type="OrthoDB" id="9786826at2"/>
<evidence type="ECO:0000256" key="8">
    <source>
        <dbReference type="ARBA" id="ARBA00022723"/>
    </source>
</evidence>
<evidence type="ECO:0000256" key="14">
    <source>
        <dbReference type="PIRSR" id="PIRSR001619-1"/>
    </source>
</evidence>
<comment type="catalytic activity">
    <reaction evidence="12 13">
        <text>(4R,5S)-dethiobiotin + (sulfur carrier)-SH + 2 reduced [2Fe-2S]-[ferredoxin] + 2 S-adenosyl-L-methionine = (sulfur carrier)-H + biotin + 2 5'-deoxyadenosine + 2 L-methionine + 2 oxidized [2Fe-2S]-[ferredoxin]</text>
        <dbReference type="Rhea" id="RHEA:22060"/>
        <dbReference type="Rhea" id="RHEA-COMP:10000"/>
        <dbReference type="Rhea" id="RHEA-COMP:10001"/>
        <dbReference type="Rhea" id="RHEA-COMP:14737"/>
        <dbReference type="Rhea" id="RHEA-COMP:14739"/>
        <dbReference type="ChEBI" id="CHEBI:17319"/>
        <dbReference type="ChEBI" id="CHEBI:29917"/>
        <dbReference type="ChEBI" id="CHEBI:33737"/>
        <dbReference type="ChEBI" id="CHEBI:33738"/>
        <dbReference type="ChEBI" id="CHEBI:57586"/>
        <dbReference type="ChEBI" id="CHEBI:57844"/>
        <dbReference type="ChEBI" id="CHEBI:59789"/>
        <dbReference type="ChEBI" id="CHEBI:64428"/>
        <dbReference type="ChEBI" id="CHEBI:149473"/>
        <dbReference type="EC" id="2.8.1.6"/>
    </reaction>
</comment>
<sequence>MIQRWNLQQVESLFNKPFIELIFEAQLIHRKHFNPLLIQISTLLSIKTGNCPEDCKYCAQSSRYKTRLKSESLMQIQKVLIAARKAKAAGSSRFCMGAAWRNPQDRDIPYLENIIKEVKAIGLETCMTLGNLSNSQAKNLAKAGLDFYNHNLDTSPEFYKKIITTRKYQQRLDTLSKIRSAGIKICSGGILGLGETIQDRANLLVQLVNLPEPPESIPMNMLVKIKGTPLENNDKIDPFEFIKTIAITRIILPKSHIRLSAGRDQMNEQTQAMCFLAGANSIFYGCKLLTTSNNKEDKDIVLFRKLGLKTEHNTFEQNNNLTLSTKKQFYDAGL</sequence>
<dbReference type="PIRSF" id="PIRSF001619">
    <property type="entry name" value="Biotin_synth"/>
    <property type="match status" value="1"/>
</dbReference>
<dbReference type="GO" id="GO:0009102">
    <property type="term" value="P:biotin biosynthetic process"/>
    <property type="evidence" value="ECO:0007669"/>
    <property type="project" value="UniProtKB-UniRule"/>
</dbReference>
<comment type="caution">
    <text evidence="16">The sequence shown here is derived from an EMBL/GenBank/DDBJ whole genome shotgun (WGS) entry which is preliminary data.</text>
</comment>
<evidence type="ECO:0000256" key="2">
    <source>
        <dbReference type="ARBA" id="ARBA00010765"/>
    </source>
</evidence>
<evidence type="ECO:0000256" key="6">
    <source>
        <dbReference type="ARBA" id="ARBA00022691"/>
    </source>
</evidence>
<accession>A0A2P5SZ00</accession>
<evidence type="ECO:0000256" key="1">
    <source>
        <dbReference type="ARBA" id="ARBA00004942"/>
    </source>
</evidence>
<dbReference type="EC" id="2.8.1.6" evidence="3 13"/>
<keyword evidence="7 13" id="KW-0001">2Fe-2S</keyword>
<dbReference type="FunFam" id="3.20.20.70:FF:000011">
    <property type="entry name" value="Biotin synthase"/>
    <property type="match status" value="1"/>
</dbReference>
<comment type="cofactor">
    <cofactor evidence="13 14">
        <name>[4Fe-4S] cluster</name>
        <dbReference type="ChEBI" id="CHEBI:49883"/>
    </cofactor>
    <text evidence="13 14">Binds 1 [4Fe-4S] cluster. The cluster is coordinated with 3 cysteines and an exchangeable S-adenosyl-L-methionine.</text>
</comment>
<dbReference type="SFLD" id="SFLDG01278">
    <property type="entry name" value="biotin_synthase_like"/>
    <property type="match status" value="1"/>
</dbReference>
<evidence type="ECO:0000259" key="15">
    <source>
        <dbReference type="PROSITE" id="PS51918"/>
    </source>
</evidence>
<dbReference type="SMART" id="SM00876">
    <property type="entry name" value="BATS"/>
    <property type="match status" value="1"/>
</dbReference>
<gene>
    <name evidence="13 16" type="primary">bioB</name>
    <name evidence="16" type="ORF">CRV11_01340</name>
</gene>
<dbReference type="HAMAP" id="MF_01694">
    <property type="entry name" value="BioB"/>
    <property type="match status" value="1"/>
</dbReference>
<feature type="binding site" evidence="13 14">
    <location>
        <position position="95"/>
    </location>
    <ligand>
        <name>[2Fe-2S] cluster</name>
        <dbReference type="ChEBI" id="CHEBI:190135"/>
    </ligand>
</feature>
<protein>
    <recommendedName>
        <fullName evidence="3 13">Biotin synthase</fullName>
        <ecNumber evidence="3 13">2.8.1.6</ecNumber>
    </recommendedName>
</protein>
<evidence type="ECO:0000256" key="5">
    <source>
        <dbReference type="ARBA" id="ARBA00022679"/>
    </source>
</evidence>
<proteinExistence type="inferred from homology"/>
<evidence type="ECO:0000256" key="12">
    <source>
        <dbReference type="ARBA" id="ARBA00051157"/>
    </source>
</evidence>
<dbReference type="InterPro" id="IPR002684">
    <property type="entry name" value="Biotin_synth/BioAB"/>
</dbReference>
<dbReference type="SFLD" id="SFLDF00272">
    <property type="entry name" value="biotin_synthase"/>
    <property type="match status" value="1"/>
</dbReference>